<evidence type="ECO:0000259" key="7">
    <source>
        <dbReference type="Pfam" id="PF00408"/>
    </source>
</evidence>
<dbReference type="GO" id="GO:0006048">
    <property type="term" value="P:UDP-N-acetylglucosamine biosynthetic process"/>
    <property type="evidence" value="ECO:0007669"/>
    <property type="project" value="TreeGrafter"/>
</dbReference>
<reference evidence="11" key="1">
    <citation type="submission" date="2018-05" db="EMBL/GenBank/DDBJ databases">
        <authorList>
            <person name="Lanie J.A."/>
            <person name="Ng W.-L."/>
            <person name="Kazmierczak K.M."/>
            <person name="Andrzejewski T.M."/>
            <person name="Davidsen T.M."/>
            <person name="Wayne K.J."/>
            <person name="Tettelin H."/>
            <person name="Glass J.I."/>
            <person name="Rusch D."/>
            <person name="Podicherti R."/>
            <person name="Tsui H.-C.T."/>
            <person name="Winkler M.E."/>
        </authorList>
    </citation>
    <scope>NUCLEOTIDE SEQUENCE</scope>
</reference>
<evidence type="ECO:0000256" key="6">
    <source>
        <dbReference type="ARBA" id="ARBA00023235"/>
    </source>
</evidence>
<evidence type="ECO:0000256" key="4">
    <source>
        <dbReference type="ARBA" id="ARBA00022723"/>
    </source>
</evidence>
<dbReference type="PANTHER" id="PTHR42946">
    <property type="entry name" value="PHOSPHOHEXOSE MUTASE"/>
    <property type="match status" value="1"/>
</dbReference>
<feature type="domain" description="Alpha-D-phosphohexomutase alpha/beta/alpha" evidence="10">
    <location>
        <begin position="247"/>
        <end position="356"/>
    </location>
</feature>
<dbReference type="GO" id="GO:0004615">
    <property type="term" value="F:phosphomannomutase activity"/>
    <property type="evidence" value="ECO:0007669"/>
    <property type="project" value="TreeGrafter"/>
</dbReference>
<dbReference type="InterPro" id="IPR005843">
    <property type="entry name" value="A-D-PHexomutase_C"/>
</dbReference>
<evidence type="ECO:0000259" key="8">
    <source>
        <dbReference type="Pfam" id="PF02878"/>
    </source>
</evidence>
<keyword evidence="6" id="KW-0413">Isomerase</keyword>
<evidence type="ECO:0000256" key="1">
    <source>
        <dbReference type="ARBA" id="ARBA00001946"/>
    </source>
</evidence>
<feature type="domain" description="Alpha-D-phosphohexomutase alpha/beta/alpha" evidence="9">
    <location>
        <begin position="147"/>
        <end position="242"/>
    </location>
</feature>
<evidence type="ECO:0000256" key="2">
    <source>
        <dbReference type="ARBA" id="ARBA00010231"/>
    </source>
</evidence>
<dbReference type="InterPro" id="IPR005846">
    <property type="entry name" value="A-D-PHexomutase_a/b/a-III"/>
</dbReference>
<comment type="cofactor">
    <cofactor evidence="1">
        <name>Mg(2+)</name>
        <dbReference type="ChEBI" id="CHEBI:18420"/>
    </cofactor>
</comment>
<dbReference type="Pfam" id="PF02880">
    <property type="entry name" value="PGM_PMM_III"/>
    <property type="match status" value="1"/>
</dbReference>
<dbReference type="GO" id="GO:0046872">
    <property type="term" value="F:metal ion binding"/>
    <property type="evidence" value="ECO:0007669"/>
    <property type="project" value="UniProtKB-KW"/>
</dbReference>
<accession>A0A381QXM3</accession>
<evidence type="ECO:0000259" key="10">
    <source>
        <dbReference type="Pfam" id="PF02880"/>
    </source>
</evidence>
<proteinExistence type="inferred from homology"/>
<dbReference type="EMBL" id="UINC01001583">
    <property type="protein sequence ID" value="SUZ84171.1"/>
    <property type="molecule type" value="Genomic_DNA"/>
</dbReference>
<dbReference type="GO" id="GO:0009252">
    <property type="term" value="P:peptidoglycan biosynthetic process"/>
    <property type="evidence" value="ECO:0007669"/>
    <property type="project" value="TreeGrafter"/>
</dbReference>
<dbReference type="AlphaFoldDB" id="A0A381QXM3"/>
<dbReference type="InterPro" id="IPR016055">
    <property type="entry name" value="A-D-PHexomutase_a/b/a-I/II/III"/>
</dbReference>
<dbReference type="SUPFAM" id="SSF55957">
    <property type="entry name" value="Phosphoglucomutase, C-terminal domain"/>
    <property type="match status" value="1"/>
</dbReference>
<evidence type="ECO:0000256" key="3">
    <source>
        <dbReference type="ARBA" id="ARBA00022553"/>
    </source>
</evidence>
<evidence type="ECO:0000313" key="11">
    <source>
        <dbReference type="EMBL" id="SUZ84171.1"/>
    </source>
</evidence>
<dbReference type="GO" id="GO:0005829">
    <property type="term" value="C:cytosol"/>
    <property type="evidence" value="ECO:0007669"/>
    <property type="project" value="TreeGrafter"/>
</dbReference>
<dbReference type="InterPro" id="IPR036900">
    <property type="entry name" value="A-D-PHexomutase_C_sf"/>
</dbReference>
<dbReference type="InterPro" id="IPR050060">
    <property type="entry name" value="Phosphoglucosamine_mutase"/>
</dbReference>
<dbReference type="FunFam" id="3.40.120.10:FF:000002">
    <property type="entry name" value="Phosphoglucosamine mutase"/>
    <property type="match status" value="1"/>
</dbReference>
<dbReference type="Gene3D" id="3.30.310.50">
    <property type="entry name" value="Alpha-D-phosphohexomutase, C-terminal domain"/>
    <property type="match status" value="1"/>
</dbReference>
<dbReference type="InterPro" id="IPR005844">
    <property type="entry name" value="A-D-PHexomutase_a/b/a-I"/>
</dbReference>
<keyword evidence="4" id="KW-0479">Metal-binding</keyword>
<name>A0A381QXM3_9ZZZZ</name>
<dbReference type="Gene3D" id="3.40.120.10">
    <property type="entry name" value="Alpha-D-Glucose-1,6-Bisphosphate, subunit A, domain 3"/>
    <property type="match status" value="3"/>
</dbReference>
<dbReference type="InterPro" id="IPR005841">
    <property type="entry name" value="Alpha-D-phosphohexomutase_SF"/>
</dbReference>
<organism evidence="11">
    <name type="scientific">marine metagenome</name>
    <dbReference type="NCBI Taxonomy" id="408172"/>
    <lineage>
        <taxon>unclassified sequences</taxon>
        <taxon>metagenomes</taxon>
        <taxon>ecological metagenomes</taxon>
    </lineage>
</organism>
<protein>
    <recommendedName>
        <fullName evidence="12">Phosphoglucosamine mutase</fullName>
    </recommendedName>
</protein>
<dbReference type="Pfam" id="PF00408">
    <property type="entry name" value="PGM_PMM_IV"/>
    <property type="match status" value="1"/>
</dbReference>
<dbReference type="SUPFAM" id="SSF53738">
    <property type="entry name" value="Phosphoglucomutase, first 3 domains"/>
    <property type="match status" value="3"/>
</dbReference>
<feature type="domain" description="Alpha-D-phosphohexomutase alpha/beta/alpha" evidence="8">
    <location>
        <begin position="4"/>
        <end position="125"/>
    </location>
</feature>
<dbReference type="GO" id="GO:0005975">
    <property type="term" value="P:carbohydrate metabolic process"/>
    <property type="evidence" value="ECO:0007669"/>
    <property type="project" value="InterPro"/>
</dbReference>
<dbReference type="Pfam" id="PF02878">
    <property type="entry name" value="PGM_PMM_I"/>
    <property type="match status" value="1"/>
</dbReference>
<evidence type="ECO:0008006" key="12">
    <source>
        <dbReference type="Google" id="ProtNLM"/>
    </source>
</evidence>
<evidence type="ECO:0000256" key="5">
    <source>
        <dbReference type="ARBA" id="ARBA00022842"/>
    </source>
</evidence>
<dbReference type="PANTHER" id="PTHR42946:SF1">
    <property type="entry name" value="PHOSPHOGLUCOMUTASE (ALPHA-D-GLUCOSE-1,6-BISPHOSPHATE-DEPENDENT)"/>
    <property type="match status" value="1"/>
</dbReference>
<keyword evidence="5" id="KW-0460">Magnesium</keyword>
<feature type="domain" description="Alpha-D-phosphohexomutase C-terminal" evidence="7">
    <location>
        <begin position="375"/>
        <end position="427"/>
    </location>
</feature>
<comment type="similarity">
    <text evidence="2">Belongs to the phosphohexose mutase family.</text>
</comment>
<sequence length="444" mass="45237">MALRFGTDGVRARADTVLTESVVRALGRAAAGQLGADVVVIGHDTRASGEALSRALAEGFLEGGVEVRQLGMAPTPAVAHAAAVDGIAGAVVSGSHNPWTDNGVKLFAAGGHKLDDAAQVELQASWDETPGLDASGRAMPEPVSDDRWAEAVASSVDAGALVGLALVVDCAHGAMSTVAPVVLERLGAEVTVLNATPDGRNINHLCGSMHPEGLQQAVVDAGADAGLAFDGDGDRVVAVGADGALLDGDHLLAASGIDLHERGLLADDTVVGTVMANLGLRRAFGACGISFHETAVGDRYVLEALEANGWTLGGEQSGHLIFRHLATTGDGLLAGIQALDAARRRGRTLGAWTTELVVKAPQVLRAVAVEGSGEMVVEAMADDIATAVDLLGDEGRVVVRPSGTESVVRVMVEALDAELARRLADELCVAAQRTAGRDAGSPQG</sequence>
<gene>
    <name evidence="11" type="ORF">METZ01_LOCUS37025</name>
</gene>
<evidence type="ECO:0000259" key="9">
    <source>
        <dbReference type="Pfam" id="PF02879"/>
    </source>
</evidence>
<keyword evidence="3" id="KW-0597">Phosphoprotein</keyword>
<dbReference type="PRINTS" id="PR00509">
    <property type="entry name" value="PGMPMM"/>
</dbReference>
<dbReference type="InterPro" id="IPR005845">
    <property type="entry name" value="A-D-PHexomutase_a/b/a-II"/>
</dbReference>
<dbReference type="Pfam" id="PF02879">
    <property type="entry name" value="PGM_PMM_II"/>
    <property type="match status" value="1"/>
</dbReference>
<dbReference type="GO" id="GO:0008966">
    <property type="term" value="F:phosphoglucosamine mutase activity"/>
    <property type="evidence" value="ECO:0007669"/>
    <property type="project" value="TreeGrafter"/>
</dbReference>